<comment type="subcellular location">
    <subcellularLocation>
        <location evidence="1">Membrane</location>
        <topology evidence="1">Multi-pass membrane protein</topology>
    </subcellularLocation>
</comment>
<name>A0ABY7EMT4_MYAAR</name>
<keyword evidence="3 5" id="KW-1133">Transmembrane helix</keyword>
<feature type="transmembrane region" description="Helical" evidence="5">
    <location>
        <begin position="255"/>
        <end position="278"/>
    </location>
</feature>
<evidence type="ECO:0000256" key="3">
    <source>
        <dbReference type="ARBA" id="ARBA00022989"/>
    </source>
</evidence>
<feature type="transmembrane region" description="Helical" evidence="5">
    <location>
        <begin position="214"/>
        <end position="235"/>
    </location>
</feature>
<keyword evidence="7" id="KW-1185">Reference proteome</keyword>
<sequence length="317" mass="36127">MDAALIDNKSSNAVDTQSKDGYDMPVYGIENGSFYYVHVPAIVFIVTSFTCALIAIICYFRNQDYKSFFTRWTKAERLIVYLSTCDVLFSLSHLMDHLHMVIARDHVRPKQLCSFYGFNLVVFVAAQILIVNVVAFNAFMMMYFHKNMHFGNRDWKLFLWTFVTHFVASIVAANFGQFGPNGTAVLYILTFAKIKQEVRTIEKGLGAQSASRKAPIRAARTMSMFVLALAFQWWAVAVHGVWRMFTESDEDIPKIMYHFTTTFSNTGGILNLVIYMFIRKKKLGSRDATESHYKFSSHAVDKNCKDVAAIAHATTKL</sequence>
<gene>
    <name evidence="6" type="ORF">MAR_034785</name>
</gene>
<feature type="transmembrane region" description="Helical" evidence="5">
    <location>
        <begin position="115"/>
        <end position="143"/>
    </location>
</feature>
<dbReference type="Gene3D" id="1.20.1070.10">
    <property type="entry name" value="Rhodopsin 7-helix transmembrane proteins"/>
    <property type="match status" value="1"/>
</dbReference>
<evidence type="ECO:0000256" key="2">
    <source>
        <dbReference type="ARBA" id="ARBA00022692"/>
    </source>
</evidence>
<proteinExistence type="predicted"/>
<dbReference type="PANTHER" id="PTHR23112:SF0">
    <property type="entry name" value="TRANSMEMBRANE PROTEIN 116"/>
    <property type="match status" value="1"/>
</dbReference>
<protein>
    <recommendedName>
        <fullName evidence="8">G-protein coupled receptors family 1 profile domain-containing protein</fullName>
    </recommendedName>
</protein>
<evidence type="ECO:0000256" key="4">
    <source>
        <dbReference type="ARBA" id="ARBA00023136"/>
    </source>
</evidence>
<evidence type="ECO:0000313" key="6">
    <source>
        <dbReference type="EMBL" id="WAR09709.1"/>
    </source>
</evidence>
<keyword evidence="4 5" id="KW-0472">Membrane</keyword>
<dbReference type="CDD" id="cd00637">
    <property type="entry name" value="7tm_classA_rhodopsin-like"/>
    <property type="match status" value="1"/>
</dbReference>
<evidence type="ECO:0000313" key="7">
    <source>
        <dbReference type="Proteomes" id="UP001164746"/>
    </source>
</evidence>
<dbReference type="EMBL" id="CP111018">
    <property type="protein sequence ID" value="WAR09709.1"/>
    <property type="molecule type" value="Genomic_DNA"/>
</dbReference>
<evidence type="ECO:0008006" key="8">
    <source>
        <dbReference type="Google" id="ProtNLM"/>
    </source>
</evidence>
<accession>A0ABY7EMT4</accession>
<dbReference type="Proteomes" id="UP001164746">
    <property type="component" value="Chromosome 7"/>
</dbReference>
<organism evidence="6 7">
    <name type="scientific">Mya arenaria</name>
    <name type="common">Soft-shell clam</name>
    <dbReference type="NCBI Taxonomy" id="6604"/>
    <lineage>
        <taxon>Eukaryota</taxon>
        <taxon>Metazoa</taxon>
        <taxon>Spiralia</taxon>
        <taxon>Lophotrochozoa</taxon>
        <taxon>Mollusca</taxon>
        <taxon>Bivalvia</taxon>
        <taxon>Autobranchia</taxon>
        <taxon>Heteroconchia</taxon>
        <taxon>Euheterodonta</taxon>
        <taxon>Imparidentia</taxon>
        <taxon>Neoheterodontei</taxon>
        <taxon>Myida</taxon>
        <taxon>Myoidea</taxon>
        <taxon>Myidae</taxon>
        <taxon>Mya</taxon>
    </lineage>
</organism>
<feature type="transmembrane region" description="Helical" evidence="5">
    <location>
        <begin position="155"/>
        <end position="172"/>
    </location>
</feature>
<keyword evidence="2 5" id="KW-0812">Transmembrane</keyword>
<feature type="transmembrane region" description="Helical" evidence="5">
    <location>
        <begin position="34"/>
        <end position="57"/>
    </location>
</feature>
<dbReference type="SUPFAM" id="SSF81321">
    <property type="entry name" value="Family A G protein-coupled receptor-like"/>
    <property type="match status" value="1"/>
</dbReference>
<evidence type="ECO:0000256" key="1">
    <source>
        <dbReference type="ARBA" id="ARBA00004141"/>
    </source>
</evidence>
<evidence type="ECO:0000256" key="5">
    <source>
        <dbReference type="SAM" id="Phobius"/>
    </source>
</evidence>
<reference evidence="6" key="1">
    <citation type="submission" date="2022-11" db="EMBL/GenBank/DDBJ databases">
        <title>Centuries of genome instability and evolution in soft-shell clam transmissible cancer (bioRxiv).</title>
        <authorList>
            <person name="Hart S.F.M."/>
            <person name="Yonemitsu M.A."/>
            <person name="Giersch R.M."/>
            <person name="Beal B.F."/>
            <person name="Arriagada G."/>
            <person name="Davis B.W."/>
            <person name="Ostrander E.A."/>
            <person name="Goff S.P."/>
            <person name="Metzger M.J."/>
        </authorList>
    </citation>
    <scope>NUCLEOTIDE SEQUENCE</scope>
    <source>
        <strain evidence="6">MELC-2E11</strain>
        <tissue evidence="6">Siphon/mantle</tissue>
    </source>
</reference>
<dbReference type="PANTHER" id="PTHR23112">
    <property type="entry name" value="G PROTEIN-COUPLED RECEPTOR 157-RELATED"/>
    <property type="match status" value="1"/>
</dbReference>